<protein>
    <submittedName>
        <fullName evidence="1">Uncharacterized protein</fullName>
    </submittedName>
</protein>
<reference evidence="1 2" key="1">
    <citation type="journal article" date="2020" name="G3 (Bethesda)">
        <title>Genetic Underpinnings of Host Manipulation by Ophiocordyceps as Revealed by Comparative Transcriptomics.</title>
        <authorList>
            <person name="Will I."/>
            <person name="Das B."/>
            <person name="Trinh T."/>
            <person name="Brachmann A."/>
            <person name="Ohm R.A."/>
            <person name="de Bekker C."/>
        </authorList>
    </citation>
    <scope>NUCLEOTIDE SEQUENCE [LARGE SCALE GENOMIC DNA]</scope>
    <source>
        <strain evidence="1 2">EC05</strain>
    </source>
</reference>
<keyword evidence="2" id="KW-1185">Reference proteome</keyword>
<gene>
    <name evidence="1" type="ORF">GQ602_007242</name>
</gene>
<name>A0A8H4VAV7_9HYPO</name>
<dbReference type="AlphaFoldDB" id="A0A8H4VAV7"/>
<dbReference type="EMBL" id="JAACLJ010000009">
    <property type="protein sequence ID" value="KAF4581105.1"/>
    <property type="molecule type" value="Genomic_DNA"/>
</dbReference>
<organism evidence="1 2">
    <name type="scientific">Ophiocordyceps camponoti-floridani</name>
    <dbReference type="NCBI Taxonomy" id="2030778"/>
    <lineage>
        <taxon>Eukaryota</taxon>
        <taxon>Fungi</taxon>
        <taxon>Dikarya</taxon>
        <taxon>Ascomycota</taxon>
        <taxon>Pezizomycotina</taxon>
        <taxon>Sordariomycetes</taxon>
        <taxon>Hypocreomycetidae</taxon>
        <taxon>Hypocreales</taxon>
        <taxon>Ophiocordycipitaceae</taxon>
        <taxon>Ophiocordyceps</taxon>
    </lineage>
</organism>
<proteinExistence type="predicted"/>
<comment type="caution">
    <text evidence="1">The sequence shown here is derived from an EMBL/GenBank/DDBJ whole genome shotgun (WGS) entry which is preliminary data.</text>
</comment>
<dbReference type="Proteomes" id="UP000562929">
    <property type="component" value="Unassembled WGS sequence"/>
</dbReference>
<evidence type="ECO:0000313" key="2">
    <source>
        <dbReference type="Proteomes" id="UP000562929"/>
    </source>
</evidence>
<accession>A0A8H4VAV7</accession>
<evidence type="ECO:0000313" key="1">
    <source>
        <dbReference type="EMBL" id="KAF4581105.1"/>
    </source>
</evidence>
<sequence length="70" mass="7934">MMTQPRLALKDLPASVLETNLYTPLFSSFLPAIITTSIWEPTQLESLSIHLPLAHDREKTEIFVHSCARL</sequence>